<dbReference type="Pfam" id="PF00499">
    <property type="entry name" value="Oxidored_q3"/>
    <property type="match status" value="1"/>
</dbReference>
<feature type="transmembrane region" description="Helical" evidence="1">
    <location>
        <begin position="6"/>
        <end position="23"/>
    </location>
</feature>
<dbReference type="GO" id="GO:0031966">
    <property type="term" value="C:mitochondrial membrane"/>
    <property type="evidence" value="ECO:0007669"/>
    <property type="project" value="UniProtKB-SubCell"/>
</dbReference>
<dbReference type="GO" id="GO:0016491">
    <property type="term" value="F:oxidoreductase activity"/>
    <property type="evidence" value="ECO:0007669"/>
    <property type="project" value="UniProtKB-KW"/>
</dbReference>
<dbReference type="EC" id="7.1.1.2" evidence="1"/>
<evidence type="ECO:0000313" key="2">
    <source>
        <dbReference type="EMBL" id="AGH24459.1"/>
    </source>
</evidence>
<feature type="transmembrane region" description="Helical" evidence="1">
    <location>
        <begin position="30"/>
        <end position="47"/>
    </location>
</feature>
<reference evidence="2" key="3">
    <citation type="journal article" date="2006" name="RNA">
        <title>Hybrid E. coli--Mitochondrial ribonuclease P RNAs are catalytically active.</title>
        <authorList>
            <person name="Seif E."/>
            <person name="Cadieux A."/>
            <person name="Lang B.F."/>
        </authorList>
    </citation>
    <scope>NUCLEOTIDE SEQUENCE</scope>
    <source>
        <strain evidence="2">ATCC 50688</strain>
    </source>
</reference>
<keyword evidence="1" id="KW-0813">Transport</keyword>
<feature type="transmembrane region" description="Helical" evidence="1">
    <location>
        <begin position="53"/>
        <end position="77"/>
    </location>
</feature>
<dbReference type="GO" id="GO:0008137">
    <property type="term" value="F:NADH dehydrogenase (ubiquinone) activity"/>
    <property type="evidence" value="ECO:0007669"/>
    <property type="project" value="UniProtKB-UniRule"/>
</dbReference>
<proteinExistence type="inferred from homology"/>
<gene>
    <name evidence="2" type="primary">nad6</name>
</gene>
<dbReference type="PANTHER" id="PTHR33269">
    <property type="entry name" value="NADH-UBIQUINONE OXIDOREDUCTASE CHAIN 6"/>
    <property type="match status" value="1"/>
</dbReference>
<evidence type="ECO:0000256" key="1">
    <source>
        <dbReference type="RuleBase" id="RU004430"/>
    </source>
</evidence>
<keyword evidence="1" id="KW-0679">Respiratory chain</keyword>
<dbReference type="EMBL" id="KC353359">
    <property type="protein sequence ID" value="AGH24459.1"/>
    <property type="molecule type" value="Genomic_DNA"/>
</dbReference>
<keyword evidence="1" id="KW-0830">Ubiquinone</keyword>
<feature type="transmembrane region" description="Helical" evidence="1">
    <location>
        <begin position="150"/>
        <end position="174"/>
    </location>
</feature>
<reference evidence="2" key="2">
    <citation type="journal article" date="2004" name="RNA">
        <title>Mitochondrial 3' tRNA editing in the jakobid Seculamonas ecuadoriensis: a novel mechanism and implications for tRNA processing.</title>
        <authorList>
            <person name="Leigh J."/>
            <person name="Lang B.F."/>
        </authorList>
    </citation>
    <scope>NUCLEOTIDE SEQUENCE</scope>
    <source>
        <strain evidence="2">ATCC 50688</strain>
    </source>
</reference>
<name>M4QD41_SECEC</name>
<feature type="transmembrane region" description="Helical" evidence="1">
    <location>
        <begin position="89"/>
        <end position="108"/>
    </location>
</feature>
<comment type="function">
    <text evidence="1">Core subunit of the mitochondrial membrane respiratory chain NADH dehydrogenase (Complex I) which catalyzes electron transfer from NADH through the respiratory chain, using ubiquinone as an electron acceptor. Essential for the catalytic activity and assembly of complex I.</text>
</comment>
<keyword evidence="1" id="KW-1133">Transmembrane helix</keyword>
<organism evidence="2">
    <name type="scientific">Seculamonas ecuadoriensis</name>
    <name type="common">Flagellate</name>
    <dbReference type="NCBI Taxonomy" id="221724"/>
    <lineage>
        <taxon>Eukaryota</taxon>
        <taxon>Discoba</taxon>
        <taxon>Jakobida</taxon>
        <taxon>Histionina</taxon>
        <taxon>Seculamonas</taxon>
    </lineage>
</organism>
<sequence length="203" mass="23103">MDIILFYFFSFLILVSATLVIASNNPIHSVLYLILVFCSTSALFILIEVEFLSMVFLMVYVGAIAVLFLFVVMMLNVKLVEFNVNMIRYLPLGGLIGIIFLLEILLIVDSDLIPLFGIDLNISNQPISWYETINHSTNVESLGALLYTHYFLLFLLAGMILLVAMIGAIVLTMYKRALVRRQDIYSQVTRDFYTAIHNTNRLN</sequence>
<dbReference type="Gene3D" id="1.20.120.1200">
    <property type="entry name" value="NADH-ubiquinone/plastoquinone oxidoreductase chain 6, subunit NuoJ"/>
    <property type="match status" value="1"/>
</dbReference>
<keyword evidence="1" id="KW-1278">Translocase</keyword>
<accession>M4QD41</accession>
<dbReference type="InterPro" id="IPR042106">
    <property type="entry name" value="Nuo/plastoQ_OxRdtase_6_NuoJ"/>
</dbReference>
<protein>
    <recommendedName>
        <fullName evidence="1">NADH-ubiquinone oxidoreductase chain 6</fullName>
        <ecNumber evidence="1">7.1.1.2</ecNumber>
    </recommendedName>
</protein>
<geneLocation type="mitochondrion" evidence="2"/>
<keyword evidence="1" id="KW-0812">Transmembrane</keyword>
<comment type="subcellular location">
    <subcellularLocation>
        <location evidence="1">Mitochondrion membrane</location>
        <topology evidence="1">Multi-pass membrane protein</topology>
    </subcellularLocation>
</comment>
<dbReference type="PANTHER" id="PTHR33269:SF17">
    <property type="entry name" value="NADH-UBIQUINONE OXIDOREDUCTASE CHAIN 6"/>
    <property type="match status" value="1"/>
</dbReference>
<dbReference type="InterPro" id="IPR001457">
    <property type="entry name" value="NADH_UbQ/plastoQ_OxRdtase_su6"/>
</dbReference>
<keyword evidence="1" id="KW-0472">Membrane</keyword>
<reference evidence="2" key="4">
    <citation type="journal article" date="2013" name="Genome Biol. Evol.">
        <title>Strikingly bacteria-like and gene-rich mitochondrial genomes throughout jakobid protists.</title>
        <authorList>
            <person name="Burger G."/>
            <person name="Gray M.W."/>
            <person name="Forget L."/>
            <person name="Lang B.F."/>
        </authorList>
    </citation>
    <scope>NUCLEOTIDE SEQUENCE</scope>
    <source>
        <strain evidence="2">ATCC 50688</strain>
    </source>
</reference>
<keyword evidence="1 2" id="KW-0496">Mitochondrion</keyword>
<keyword evidence="1" id="KW-0249">Electron transport</keyword>
<keyword evidence="1" id="KW-0520">NAD</keyword>
<dbReference type="NCBIfam" id="NF005164">
    <property type="entry name" value="PRK06638.1-4"/>
    <property type="match status" value="1"/>
</dbReference>
<comment type="catalytic activity">
    <reaction evidence="1">
        <text>a ubiquinone + NADH + 5 H(+)(in) = a ubiquinol + NAD(+) + 4 H(+)(out)</text>
        <dbReference type="Rhea" id="RHEA:29091"/>
        <dbReference type="Rhea" id="RHEA-COMP:9565"/>
        <dbReference type="Rhea" id="RHEA-COMP:9566"/>
        <dbReference type="ChEBI" id="CHEBI:15378"/>
        <dbReference type="ChEBI" id="CHEBI:16389"/>
        <dbReference type="ChEBI" id="CHEBI:17976"/>
        <dbReference type="ChEBI" id="CHEBI:57540"/>
        <dbReference type="ChEBI" id="CHEBI:57945"/>
        <dbReference type="EC" id="7.1.1.2"/>
    </reaction>
</comment>
<dbReference type="AlphaFoldDB" id="M4QD41"/>
<keyword evidence="2" id="KW-0560">Oxidoreductase</keyword>
<comment type="similarity">
    <text evidence="1">Belongs to the complex I subunit 6 family.</text>
</comment>
<reference evidence="2" key="1">
    <citation type="journal article" date="2003" name="Mol. Biol. Evol.">
        <title>Structure of the bc1 complex from Seculamonas ecuadoriensis, a jakobid flagellate with an ancestral mitochondrial genome.</title>
        <authorList>
            <person name="Marx S."/>
            <person name="Baumgartner M."/>
            <person name="Kannan S."/>
            <person name="Braun H.P."/>
            <person name="Lang B.F."/>
            <person name="Burger G."/>
        </authorList>
    </citation>
    <scope>NUCLEOTIDE SEQUENCE</scope>
    <source>
        <strain evidence="2">ATCC 50688</strain>
    </source>
</reference>